<feature type="non-terminal residue" evidence="1">
    <location>
        <position position="69"/>
    </location>
</feature>
<dbReference type="InterPro" id="IPR001845">
    <property type="entry name" value="HTH_ArsR_DNA-bd_dom"/>
</dbReference>
<sequence length="69" mass="7729">MDAVFQALAHTTRRQILDIVRDKAGLSVGELARHFDVSRIAVMNHLAVLEKAGLIISEKTGRTRKLYLN</sequence>
<dbReference type="InterPro" id="IPR036390">
    <property type="entry name" value="WH_DNA-bd_sf"/>
</dbReference>
<dbReference type="CDD" id="cd00090">
    <property type="entry name" value="HTH_ARSR"/>
    <property type="match status" value="1"/>
</dbReference>
<dbReference type="PROSITE" id="PS50987">
    <property type="entry name" value="HTH_ARSR_2"/>
    <property type="match status" value="1"/>
</dbReference>
<dbReference type="InterPro" id="IPR011991">
    <property type="entry name" value="ArsR-like_HTH"/>
</dbReference>
<dbReference type="PANTHER" id="PTHR38600">
    <property type="entry name" value="TRANSCRIPTIONAL REGULATORY PROTEIN"/>
    <property type="match status" value="1"/>
</dbReference>
<accession>A0A7R8X1Q5</accession>
<proteinExistence type="predicted"/>
<dbReference type="PRINTS" id="PR00778">
    <property type="entry name" value="HTHARSR"/>
</dbReference>
<dbReference type="SUPFAM" id="SSF46785">
    <property type="entry name" value="Winged helix' DNA-binding domain"/>
    <property type="match status" value="1"/>
</dbReference>
<gene>
    <name evidence="1" type="ORF">CTOB1V02_LOCUS17007</name>
</gene>
<dbReference type="EMBL" id="OB718083">
    <property type="protein sequence ID" value="CAD7239192.1"/>
    <property type="molecule type" value="Genomic_DNA"/>
</dbReference>
<name>A0A7R8X1Q5_9CRUS</name>
<reference evidence="1" key="1">
    <citation type="submission" date="2020-11" db="EMBL/GenBank/DDBJ databases">
        <authorList>
            <person name="Tran Van P."/>
        </authorList>
    </citation>
    <scope>NUCLEOTIDE SEQUENCE</scope>
</reference>
<dbReference type="SMART" id="SM00418">
    <property type="entry name" value="HTH_ARSR"/>
    <property type="match status" value="1"/>
</dbReference>
<dbReference type="Gene3D" id="1.10.10.10">
    <property type="entry name" value="Winged helix-like DNA-binding domain superfamily/Winged helix DNA-binding domain"/>
    <property type="match status" value="1"/>
</dbReference>
<organism evidence="1">
    <name type="scientific">Cyprideis torosa</name>
    <dbReference type="NCBI Taxonomy" id="163714"/>
    <lineage>
        <taxon>Eukaryota</taxon>
        <taxon>Metazoa</taxon>
        <taxon>Ecdysozoa</taxon>
        <taxon>Arthropoda</taxon>
        <taxon>Crustacea</taxon>
        <taxon>Oligostraca</taxon>
        <taxon>Ostracoda</taxon>
        <taxon>Podocopa</taxon>
        <taxon>Podocopida</taxon>
        <taxon>Cytherocopina</taxon>
        <taxon>Cytheroidea</taxon>
        <taxon>Cytherideidae</taxon>
        <taxon>Cyprideis</taxon>
    </lineage>
</organism>
<dbReference type="PANTHER" id="PTHR38600:SF1">
    <property type="entry name" value="TRANSCRIPTIONAL REGULATORY PROTEIN"/>
    <property type="match status" value="1"/>
</dbReference>
<protein>
    <submittedName>
        <fullName evidence="1">Uncharacterized protein</fullName>
    </submittedName>
</protein>
<dbReference type="Pfam" id="PF12840">
    <property type="entry name" value="HTH_20"/>
    <property type="match status" value="1"/>
</dbReference>
<dbReference type="GO" id="GO:0003700">
    <property type="term" value="F:DNA-binding transcription factor activity"/>
    <property type="evidence" value="ECO:0007669"/>
    <property type="project" value="InterPro"/>
</dbReference>
<dbReference type="NCBIfam" id="NF033788">
    <property type="entry name" value="HTH_metalloreg"/>
    <property type="match status" value="1"/>
</dbReference>
<dbReference type="InterPro" id="IPR036388">
    <property type="entry name" value="WH-like_DNA-bd_sf"/>
</dbReference>
<evidence type="ECO:0000313" key="1">
    <source>
        <dbReference type="EMBL" id="CAD7239192.1"/>
    </source>
</evidence>
<dbReference type="OrthoDB" id="10266048at2759"/>
<dbReference type="AlphaFoldDB" id="A0A7R8X1Q5"/>